<dbReference type="PROSITE" id="PS00095">
    <property type="entry name" value="C5_MTASE_2"/>
    <property type="match status" value="1"/>
</dbReference>
<evidence type="ECO:0000256" key="6">
    <source>
        <dbReference type="RuleBase" id="RU000416"/>
    </source>
</evidence>
<dbReference type="GO" id="GO:0032259">
    <property type="term" value="P:methylation"/>
    <property type="evidence" value="ECO:0007669"/>
    <property type="project" value="UniProtKB-KW"/>
</dbReference>
<dbReference type="NCBIfam" id="TIGR00675">
    <property type="entry name" value="dcm"/>
    <property type="match status" value="1"/>
</dbReference>
<evidence type="ECO:0000256" key="3">
    <source>
        <dbReference type="ARBA" id="ARBA00022691"/>
    </source>
</evidence>
<organism evidence="8 9">
    <name type="scientific">Micromonospora coxensis</name>
    <dbReference type="NCBI Taxonomy" id="356852"/>
    <lineage>
        <taxon>Bacteria</taxon>
        <taxon>Bacillati</taxon>
        <taxon>Actinomycetota</taxon>
        <taxon>Actinomycetes</taxon>
        <taxon>Micromonosporales</taxon>
        <taxon>Micromonosporaceae</taxon>
        <taxon>Micromonospora</taxon>
    </lineage>
</organism>
<dbReference type="EMBL" id="LT607753">
    <property type="protein sequence ID" value="SCG67804.1"/>
    <property type="molecule type" value="Genomic_DNA"/>
</dbReference>
<evidence type="ECO:0000256" key="5">
    <source>
        <dbReference type="PROSITE-ProRule" id="PRU01016"/>
    </source>
</evidence>
<evidence type="ECO:0000313" key="9">
    <source>
        <dbReference type="Proteomes" id="UP000198215"/>
    </source>
</evidence>
<evidence type="ECO:0000256" key="2">
    <source>
        <dbReference type="ARBA" id="ARBA00022679"/>
    </source>
</evidence>
<feature type="active site" evidence="5">
    <location>
        <position position="131"/>
    </location>
</feature>
<keyword evidence="4" id="KW-0680">Restriction system</keyword>
<dbReference type="AlphaFoldDB" id="A0A1C5JB33"/>
<dbReference type="Proteomes" id="UP000198215">
    <property type="component" value="Chromosome I"/>
</dbReference>
<dbReference type="SUPFAM" id="SSF53335">
    <property type="entry name" value="S-adenosyl-L-methionine-dependent methyltransferases"/>
    <property type="match status" value="1"/>
</dbReference>
<comment type="similarity">
    <text evidence="5 6">Belongs to the class I-like SAM-binding methyltransferase superfamily. C5-methyltransferase family.</text>
</comment>
<gene>
    <name evidence="8" type="ORF">GA0070614_4301</name>
</gene>
<name>A0A1C5JB33_9ACTN</name>
<keyword evidence="2 5" id="KW-0808">Transferase</keyword>
<evidence type="ECO:0000256" key="7">
    <source>
        <dbReference type="RuleBase" id="RU000417"/>
    </source>
</evidence>
<dbReference type="Pfam" id="PF00145">
    <property type="entry name" value="DNA_methylase"/>
    <property type="match status" value="1"/>
</dbReference>
<dbReference type="Gene3D" id="3.40.50.150">
    <property type="entry name" value="Vaccinia Virus protein VP39"/>
    <property type="match status" value="1"/>
</dbReference>
<dbReference type="InterPro" id="IPR018117">
    <property type="entry name" value="C5_DNA_meth_AS"/>
</dbReference>
<dbReference type="InterPro" id="IPR011257">
    <property type="entry name" value="DNA_glycosylase"/>
</dbReference>
<evidence type="ECO:0000313" key="8">
    <source>
        <dbReference type="EMBL" id="SCG67804.1"/>
    </source>
</evidence>
<dbReference type="Gene3D" id="1.10.1670.10">
    <property type="entry name" value="Helix-hairpin-Helix base-excision DNA repair enzymes (C-terminal)"/>
    <property type="match status" value="1"/>
</dbReference>
<dbReference type="Gene3D" id="3.90.120.10">
    <property type="entry name" value="DNA Methylase, subunit A, domain 2"/>
    <property type="match status" value="1"/>
</dbReference>
<sequence>MTTEDHPPAPARRRGYGVKLVRGPFVRLAPHPKACSEPEELISLASELRAEGVRLAADLFSGAGGLSLGLDAAGYKVVLAVDHDDEAVETHRHHHPGLSVNWDLGDPDRVRQVGELLKAAGVELLAGGPPCQPFSKAGRSKIRHRVRHGLRDPYDERRDLWRSFLEIARTARPQAVVMENVPDMALDKEMFILRTMVHELESIGYSVEERSVETFRYGVPQFRQRLILVALRDGVQFIWPREQPERVTVWNAIGDLPPVEGGWRPEGGAEGWSDYEGPVSEFQRRMRQAVSASDKHKVFDHITRPVREDDARAFEAMDHSTRYSDLPDEMKRYRDDIFDDKYKRLDENNLSRTITAHIAKDGYWYIHPRQNRTLTVREAARLQTFPDWFRFAGPPSAAFRQIGNAVPPLLGEHLAGAVQASLDNPHPVSATTQDVAAILASWFDSAVVRGLPWLRAETRWQVIQAEMLLDRAPAEVVRFIWPLLARWRQPQDTVLSESELVEISKWASRPQRAGTILELAGRLADNPELLNDDDQLRQVAGLTESVADLAVLVVPAYGDEDSEEPVLVTKGVLRVAARFSGDPVNRRNRLTDGRLEIARMIGADSDARRAHLGLVELANTLCRPVEPECNACPLQKLCLESRADPLRLF</sequence>
<dbReference type="SUPFAM" id="SSF48150">
    <property type="entry name" value="DNA-glycosylase"/>
    <property type="match status" value="1"/>
</dbReference>
<dbReference type="REBASE" id="158022">
    <property type="entry name" value="M.Mco45161ORF4301P"/>
</dbReference>
<dbReference type="GO" id="GO:0009307">
    <property type="term" value="P:DNA restriction-modification system"/>
    <property type="evidence" value="ECO:0007669"/>
    <property type="project" value="UniProtKB-KW"/>
</dbReference>
<dbReference type="InterPro" id="IPR001525">
    <property type="entry name" value="C5_MeTfrase"/>
</dbReference>
<dbReference type="PANTHER" id="PTHR10629">
    <property type="entry name" value="CYTOSINE-SPECIFIC METHYLTRANSFERASE"/>
    <property type="match status" value="1"/>
</dbReference>
<dbReference type="PROSITE" id="PS51679">
    <property type="entry name" value="SAM_MT_C5"/>
    <property type="match status" value="1"/>
</dbReference>
<comment type="catalytic activity">
    <reaction evidence="7">
        <text>a 2'-deoxycytidine in DNA + S-adenosyl-L-methionine = a 5-methyl-2'-deoxycytidine in DNA + S-adenosyl-L-homocysteine + H(+)</text>
        <dbReference type="Rhea" id="RHEA:13681"/>
        <dbReference type="Rhea" id="RHEA-COMP:11369"/>
        <dbReference type="Rhea" id="RHEA-COMP:11370"/>
        <dbReference type="ChEBI" id="CHEBI:15378"/>
        <dbReference type="ChEBI" id="CHEBI:57856"/>
        <dbReference type="ChEBI" id="CHEBI:59789"/>
        <dbReference type="ChEBI" id="CHEBI:85452"/>
        <dbReference type="ChEBI" id="CHEBI:85454"/>
        <dbReference type="EC" id="2.1.1.37"/>
    </reaction>
</comment>
<dbReference type="GO" id="GO:0003886">
    <property type="term" value="F:DNA (cytosine-5-)-methyltransferase activity"/>
    <property type="evidence" value="ECO:0007669"/>
    <property type="project" value="UniProtKB-EC"/>
</dbReference>
<dbReference type="InterPro" id="IPR031303">
    <property type="entry name" value="C5_meth_CS"/>
</dbReference>
<dbReference type="PANTHER" id="PTHR10629:SF52">
    <property type="entry name" value="DNA (CYTOSINE-5)-METHYLTRANSFERASE 1"/>
    <property type="match status" value="1"/>
</dbReference>
<dbReference type="PRINTS" id="PR00105">
    <property type="entry name" value="C5METTRFRASE"/>
</dbReference>
<dbReference type="InterPro" id="IPR023170">
    <property type="entry name" value="HhH_base_excis_C"/>
</dbReference>
<dbReference type="PROSITE" id="PS00094">
    <property type="entry name" value="C5_MTASE_1"/>
    <property type="match status" value="1"/>
</dbReference>
<accession>A0A1C5JB33</accession>
<evidence type="ECO:0000256" key="1">
    <source>
        <dbReference type="ARBA" id="ARBA00022603"/>
    </source>
</evidence>
<keyword evidence="3 5" id="KW-0949">S-adenosyl-L-methionine</keyword>
<dbReference type="GO" id="GO:0006281">
    <property type="term" value="P:DNA repair"/>
    <property type="evidence" value="ECO:0007669"/>
    <property type="project" value="InterPro"/>
</dbReference>
<dbReference type="OrthoDB" id="9813719at2"/>
<dbReference type="EC" id="2.1.1.37" evidence="7"/>
<protein>
    <recommendedName>
        <fullName evidence="7">Cytosine-specific methyltransferase</fullName>
        <ecNumber evidence="7">2.1.1.37</ecNumber>
    </recommendedName>
</protein>
<evidence type="ECO:0000256" key="4">
    <source>
        <dbReference type="ARBA" id="ARBA00022747"/>
    </source>
</evidence>
<reference evidence="9" key="1">
    <citation type="submission" date="2016-06" db="EMBL/GenBank/DDBJ databases">
        <authorList>
            <person name="Varghese N."/>
            <person name="Submissions Spin"/>
        </authorList>
    </citation>
    <scope>NUCLEOTIDE SEQUENCE [LARGE SCALE GENOMIC DNA]</scope>
    <source>
        <strain evidence="9">DSM 45161</strain>
    </source>
</reference>
<keyword evidence="9" id="KW-1185">Reference proteome</keyword>
<dbReference type="InterPro" id="IPR050390">
    <property type="entry name" value="C5-Methyltransferase"/>
</dbReference>
<dbReference type="Gene3D" id="1.10.340.30">
    <property type="entry name" value="Hypothetical protein, domain 2"/>
    <property type="match status" value="1"/>
</dbReference>
<dbReference type="InterPro" id="IPR029063">
    <property type="entry name" value="SAM-dependent_MTases_sf"/>
</dbReference>
<keyword evidence="1 5" id="KW-0489">Methyltransferase</keyword>
<proteinExistence type="inferred from homology"/>